<evidence type="ECO:0000256" key="3">
    <source>
        <dbReference type="ARBA" id="ARBA00022651"/>
    </source>
</evidence>
<keyword evidence="6" id="KW-0119">Carbohydrate metabolism</keyword>
<dbReference type="Pfam" id="PF10503">
    <property type="entry name" value="Esterase_PHB"/>
    <property type="match status" value="1"/>
</dbReference>
<dbReference type="GO" id="GO:0005576">
    <property type="term" value="C:extracellular region"/>
    <property type="evidence" value="ECO:0007669"/>
    <property type="project" value="UniProtKB-SubCell"/>
</dbReference>
<name>A0A368NV03_AGRVI</name>
<proteinExistence type="predicted"/>
<evidence type="ECO:0000256" key="5">
    <source>
        <dbReference type="ARBA" id="ARBA00022801"/>
    </source>
</evidence>
<dbReference type="GO" id="GO:0030600">
    <property type="term" value="F:feruloyl esterase activity"/>
    <property type="evidence" value="ECO:0007669"/>
    <property type="project" value="InterPro"/>
</dbReference>
<keyword evidence="7" id="KW-0624">Polysaccharide degradation</keyword>
<keyword evidence="8" id="KW-1133">Transmembrane helix</keyword>
<evidence type="ECO:0000256" key="1">
    <source>
        <dbReference type="ARBA" id="ARBA00004613"/>
    </source>
</evidence>
<keyword evidence="8" id="KW-0812">Transmembrane</keyword>
<accession>A0A368NV03</accession>
<gene>
    <name evidence="9" type="ORF">DXT89_12905</name>
</gene>
<organism evidence="9 10">
    <name type="scientific">Agrobacterium vitis</name>
    <name type="common">Rhizobium vitis</name>
    <dbReference type="NCBI Taxonomy" id="373"/>
    <lineage>
        <taxon>Bacteria</taxon>
        <taxon>Pseudomonadati</taxon>
        <taxon>Pseudomonadota</taxon>
        <taxon>Alphaproteobacteria</taxon>
        <taxon>Hyphomicrobiales</taxon>
        <taxon>Rhizobiaceae</taxon>
        <taxon>Rhizobium/Agrobacterium group</taxon>
        <taxon>Agrobacterium</taxon>
    </lineage>
</organism>
<keyword evidence="4" id="KW-0732">Signal</keyword>
<keyword evidence="5" id="KW-0378">Hydrolase</keyword>
<dbReference type="PANTHER" id="PTHR38050">
    <property type="match status" value="1"/>
</dbReference>
<dbReference type="GO" id="GO:0045493">
    <property type="term" value="P:xylan catabolic process"/>
    <property type="evidence" value="ECO:0007669"/>
    <property type="project" value="UniProtKB-KW"/>
</dbReference>
<feature type="transmembrane region" description="Helical" evidence="8">
    <location>
        <begin position="46"/>
        <end position="63"/>
    </location>
</feature>
<dbReference type="SUPFAM" id="SSF53474">
    <property type="entry name" value="alpha/beta-Hydrolases"/>
    <property type="match status" value="1"/>
</dbReference>
<keyword evidence="8" id="KW-0472">Membrane</keyword>
<dbReference type="EMBL" id="QUSG01000006">
    <property type="protein sequence ID" value="KAA3526853.1"/>
    <property type="molecule type" value="Genomic_DNA"/>
</dbReference>
<reference evidence="9 10" key="1">
    <citation type="submission" date="2018-08" db="EMBL/GenBank/DDBJ databases">
        <title>Genome sequencing of Agrobacterium vitis strain ICMP 10754.</title>
        <authorList>
            <person name="Visnovsky S.B."/>
            <person name="Pitman A.R."/>
        </authorList>
    </citation>
    <scope>NUCLEOTIDE SEQUENCE [LARGE SCALE GENOMIC DNA]</scope>
    <source>
        <strain evidence="9 10">ICMP 10754</strain>
    </source>
</reference>
<comment type="caution">
    <text evidence="9">The sequence shown here is derived from an EMBL/GenBank/DDBJ whole genome shotgun (WGS) entry which is preliminary data.</text>
</comment>
<evidence type="ECO:0000256" key="2">
    <source>
        <dbReference type="ARBA" id="ARBA00022525"/>
    </source>
</evidence>
<evidence type="ECO:0000313" key="10">
    <source>
        <dbReference type="Proteomes" id="UP000436911"/>
    </source>
</evidence>
<dbReference type="InterPro" id="IPR029058">
    <property type="entry name" value="AB_hydrolase_fold"/>
</dbReference>
<evidence type="ECO:0000256" key="6">
    <source>
        <dbReference type="ARBA" id="ARBA00023277"/>
    </source>
</evidence>
<dbReference type="PANTHER" id="PTHR38050:SF2">
    <property type="entry name" value="FERULOYL ESTERASE C-RELATED"/>
    <property type="match status" value="1"/>
</dbReference>
<evidence type="ECO:0000256" key="8">
    <source>
        <dbReference type="SAM" id="Phobius"/>
    </source>
</evidence>
<keyword evidence="2" id="KW-0964">Secreted</keyword>
<evidence type="ECO:0000313" key="9">
    <source>
        <dbReference type="EMBL" id="KAA3526853.1"/>
    </source>
</evidence>
<sequence length="362" mass="39027">MLVSTSCTWQIFSFCILSVFCYRGPAAEDYMQNIETKCEKPVLRRIRALSVVAIASFVSLLSLSTGSASAAGCGQPRDVGRYDMTLTSGGHERVFSYFIPSSYSGQDKVPVVFDFHGSDSNANEQLDRSEWERVAEREGFIAVAPQGSMPTKRAGYFAWNVPGVAKGEADEGAYIRDVIKAVDDNFCVDPASFYATGYSGGGRMVSQYLCDGNTDFAAAGLVVGLRAGTPKREGDGFVPDAATCKPAKPMSLIAFAGLDDKINPIAGPGLPYWGYGADAALHRWAELDGCKSPTVKTEGRVETTDYAQCTDGVRIASYRLAGAGHTWPGSTASLKIQKVIGKVSFDLNATDMMWDFFSKSKR</sequence>
<dbReference type="Gene3D" id="3.40.50.1820">
    <property type="entry name" value="alpha/beta hydrolase"/>
    <property type="match status" value="1"/>
</dbReference>
<feature type="transmembrane region" description="Helical" evidence="8">
    <location>
        <begin position="6"/>
        <end position="25"/>
    </location>
</feature>
<dbReference type="InterPro" id="IPR043595">
    <property type="entry name" value="FaeB/C/D"/>
</dbReference>
<evidence type="ECO:0000256" key="7">
    <source>
        <dbReference type="ARBA" id="ARBA00023326"/>
    </source>
</evidence>
<evidence type="ECO:0000256" key="4">
    <source>
        <dbReference type="ARBA" id="ARBA00022729"/>
    </source>
</evidence>
<dbReference type="InterPro" id="IPR010126">
    <property type="entry name" value="Esterase_phb"/>
</dbReference>
<comment type="subcellular location">
    <subcellularLocation>
        <location evidence="1">Secreted</location>
    </subcellularLocation>
</comment>
<dbReference type="AlphaFoldDB" id="A0A368NV03"/>
<keyword evidence="3" id="KW-0858">Xylan degradation</keyword>
<protein>
    <submittedName>
        <fullName evidence="9">Polyhydroxybutyrate depolymerase</fullName>
    </submittedName>
</protein>
<dbReference type="Proteomes" id="UP000436911">
    <property type="component" value="Unassembled WGS sequence"/>
</dbReference>